<accession>A0A8X7ZCR6</accession>
<proteinExistence type="predicted"/>
<dbReference type="EMBL" id="JAAWWB010000014">
    <property type="protein sequence ID" value="KAG6766676.1"/>
    <property type="molecule type" value="Genomic_DNA"/>
</dbReference>
<dbReference type="OrthoDB" id="690068at2759"/>
<keyword evidence="3" id="KW-0804">Transcription</keyword>
<keyword evidence="5" id="KW-0175">Coiled coil</keyword>
<evidence type="ECO:0000256" key="2">
    <source>
        <dbReference type="ARBA" id="ARBA00023015"/>
    </source>
</evidence>
<comment type="caution">
    <text evidence="8">The sequence shown here is derived from an EMBL/GenBank/DDBJ whole genome shotgun (WGS) entry which is preliminary data.</text>
</comment>
<evidence type="ECO:0000256" key="5">
    <source>
        <dbReference type="SAM" id="Coils"/>
    </source>
</evidence>
<dbReference type="Proteomes" id="UP000886885">
    <property type="component" value="Chromosome 7D"/>
</dbReference>
<dbReference type="InterPro" id="IPR011598">
    <property type="entry name" value="bHLH_dom"/>
</dbReference>
<dbReference type="PANTHER" id="PTHR45959">
    <property type="entry name" value="BHLH TRANSCRIPTION FACTOR"/>
    <property type="match status" value="1"/>
</dbReference>
<feature type="domain" description="BHLH" evidence="7">
    <location>
        <begin position="197"/>
        <end position="246"/>
    </location>
</feature>
<dbReference type="GO" id="GO:0080090">
    <property type="term" value="P:regulation of primary metabolic process"/>
    <property type="evidence" value="ECO:0007669"/>
    <property type="project" value="UniProtKB-ARBA"/>
</dbReference>
<dbReference type="SMART" id="SM00353">
    <property type="entry name" value="HLH"/>
    <property type="match status" value="1"/>
</dbReference>
<feature type="compositionally biased region" description="Polar residues" evidence="6">
    <location>
        <begin position="125"/>
        <end position="141"/>
    </location>
</feature>
<feature type="compositionally biased region" description="Polar residues" evidence="6">
    <location>
        <begin position="92"/>
        <end position="113"/>
    </location>
</feature>
<reference evidence="8" key="1">
    <citation type="journal article" date="2020" name="bioRxiv">
        <title>Hybrid origin of Populus tomentosa Carr. identified through genome sequencing and phylogenomic analysis.</title>
        <authorList>
            <person name="An X."/>
            <person name="Gao K."/>
            <person name="Chen Z."/>
            <person name="Li J."/>
            <person name="Yang X."/>
            <person name="Yang X."/>
            <person name="Zhou J."/>
            <person name="Guo T."/>
            <person name="Zhao T."/>
            <person name="Huang S."/>
            <person name="Miao D."/>
            <person name="Khan W.U."/>
            <person name="Rao P."/>
            <person name="Ye M."/>
            <person name="Lei B."/>
            <person name="Liao W."/>
            <person name="Wang J."/>
            <person name="Ji L."/>
            <person name="Li Y."/>
            <person name="Guo B."/>
            <person name="Mustafa N.S."/>
            <person name="Li S."/>
            <person name="Yun Q."/>
            <person name="Keller S.R."/>
            <person name="Mao J."/>
            <person name="Zhang R."/>
            <person name="Strauss S.H."/>
        </authorList>
    </citation>
    <scope>NUCLEOTIDE SEQUENCE</scope>
    <source>
        <strain evidence="8">GM15</strain>
        <tissue evidence="8">Leaf</tissue>
    </source>
</reference>
<dbReference type="InterPro" id="IPR052610">
    <property type="entry name" value="bHLH_transcription_regulator"/>
</dbReference>
<dbReference type="AlphaFoldDB" id="A0A8X7ZCR6"/>
<organism evidence="8 9">
    <name type="scientific">Populus tomentosa</name>
    <name type="common">Chinese white poplar</name>
    <dbReference type="NCBI Taxonomy" id="118781"/>
    <lineage>
        <taxon>Eukaryota</taxon>
        <taxon>Viridiplantae</taxon>
        <taxon>Streptophyta</taxon>
        <taxon>Embryophyta</taxon>
        <taxon>Tracheophyta</taxon>
        <taxon>Spermatophyta</taxon>
        <taxon>Magnoliopsida</taxon>
        <taxon>eudicotyledons</taxon>
        <taxon>Gunneridae</taxon>
        <taxon>Pentapetalae</taxon>
        <taxon>rosids</taxon>
        <taxon>fabids</taxon>
        <taxon>Malpighiales</taxon>
        <taxon>Salicaceae</taxon>
        <taxon>Saliceae</taxon>
        <taxon>Populus</taxon>
    </lineage>
</organism>
<comment type="subcellular location">
    <subcellularLocation>
        <location evidence="1">Nucleus</location>
    </subcellularLocation>
</comment>
<dbReference type="InterPro" id="IPR054502">
    <property type="entry name" value="bHLH-TF_ACT-like_plant"/>
</dbReference>
<evidence type="ECO:0000259" key="7">
    <source>
        <dbReference type="PROSITE" id="PS50888"/>
    </source>
</evidence>
<evidence type="ECO:0000256" key="1">
    <source>
        <dbReference type="ARBA" id="ARBA00004123"/>
    </source>
</evidence>
<keyword evidence="4" id="KW-0539">Nucleus</keyword>
<feature type="compositionally biased region" description="Low complexity" evidence="6">
    <location>
        <begin position="71"/>
        <end position="91"/>
    </location>
</feature>
<name>A0A8X7ZCR6_POPTO</name>
<evidence type="ECO:0000313" key="8">
    <source>
        <dbReference type="EMBL" id="KAG6766676.1"/>
    </source>
</evidence>
<gene>
    <name evidence="8" type="ORF">POTOM_027847</name>
</gene>
<dbReference type="PROSITE" id="PS50888">
    <property type="entry name" value="BHLH"/>
    <property type="match status" value="1"/>
</dbReference>
<dbReference type="Pfam" id="PF00010">
    <property type="entry name" value="HLH"/>
    <property type="match status" value="1"/>
</dbReference>
<protein>
    <recommendedName>
        <fullName evidence="7">BHLH domain-containing protein</fullName>
    </recommendedName>
</protein>
<evidence type="ECO:0000256" key="6">
    <source>
        <dbReference type="SAM" id="MobiDB-lite"/>
    </source>
</evidence>
<evidence type="ECO:0000256" key="3">
    <source>
        <dbReference type="ARBA" id="ARBA00023163"/>
    </source>
</evidence>
<dbReference type="GO" id="GO:0005634">
    <property type="term" value="C:nucleus"/>
    <property type="evidence" value="ECO:0007669"/>
    <property type="project" value="UniProtKB-SubCell"/>
</dbReference>
<feature type="coiled-coil region" evidence="5">
    <location>
        <begin position="236"/>
        <end position="263"/>
    </location>
</feature>
<dbReference type="GO" id="GO:0046983">
    <property type="term" value="F:protein dimerization activity"/>
    <property type="evidence" value="ECO:0007669"/>
    <property type="project" value="InterPro"/>
</dbReference>
<evidence type="ECO:0000313" key="9">
    <source>
        <dbReference type="Proteomes" id="UP000886885"/>
    </source>
</evidence>
<evidence type="ECO:0000256" key="4">
    <source>
        <dbReference type="ARBA" id="ARBA00023242"/>
    </source>
</evidence>
<dbReference type="PANTHER" id="PTHR45959:SF2">
    <property type="entry name" value="BHLH TRANSCRIPTION FACTOR"/>
    <property type="match status" value="1"/>
</dbReference>
<keyword evidence="2" id="KW-0805">Transcription regulation</keyword>
<keyword evidence="9" id="KW-1185">Reference proteome</keyword>
<sequence length="388" mass="43045">MINLKLPFMDIAAGKWLSEMGMDDYKFIHQCHINSLAEFTAPDMATTLLGENLQRSFSSESFSSKPSLMMTRNTTITSTSNGSSSETSQTNIETPGKQQRTNSWNSSISTLHQSPKPPPPIPESFSFNTSAPPPTASSRQFYGNLDRLSKPKDEAASLINMNFQTSISKAACERSEMYAPEAKQGMKRPYTMTRSAMHVQDHIMAERKRREKLSQQFIALSAVVPGLKKMDKASVLEGAMKYMKQLQEQLKQLQDQTKTKTMESVVLLKKSKLSVDDECTSSDENFDGLPGSPLPEIEARTTDKDVLIRIHCKNQQGVGIKILSEIENLHLSVVNSSVLVFGNSTLDVTVIAQMDNDFSLTMKDLVKKLRLACLKLSCAIKPSSCVQA</sequence>
<dbReference type="Pfam" id="PF22754">
    <property type="entry name" value="bHLH-TF_ACT-like_plant"/>
    <property type="match status" value="1"/>
</dbReference>
<feature type="region of interest" description="Disordered" evidence="6">
    <location>
        <begin position="60"/>
        <end position="141"/>
    </location>
</feature>